<evidence type="ECO:0000256" key="2">
    <source>
        <dbReference type="PROSITE-ProRule" id="PRU00252"/>
    </source>
</evidence>
<reference evidence="3 4" key="1">
    <citation type="journal article" date="2010" name="J. Bacteriol.">
        <title>Genome sequence of Fulvimarina pelagi HTCC2506T, a Mn(II)-oxidizing alphaproteobacterium possessing an aerobic anoxygenic photosynthetic gene cluster and Xanthorhodopsin.</title>
        <authorList>
            <person name="Kang I."/>
            <person name="Oh H.M."/>
            <person name="Lim S.I."/>
            <person name="Ferriera S."/>
            <person name="Giovannoni S.J."/>
            <person name="Cho J.C."/>
        </authorList>
    </citation>
    <scope>NUCLEOTIDE SEQUENCE [LARGE SCALE GENOMIC DNA]</scope>
    <source>
        <strain evidence="3 4">HTCC2506</strain>
    </source>
</reference>
<dbReference type="InterPro" id="IPR012340">
    <property type="entry name" value="NA-bd_OB-fold"/>
</dbReference>
<dbReference type="HOGENOM" id="CLU_1466188_0_0_5"/>
<accession>Q0FXP6</accession>
<keyword evidence="1 2" id="KW-0238">DNA-binding</keyword>
<evidence type="ECO:0000313" key="4">
    <source>
        <dbReference type="Proteomes" id="UP000004310"/>
    </source>
</evidence>
<proteinExistence type="predicted"/>
<evidence type="ECO:0000256" key="1">
    <source>
        <dbReference type="ARBA" id="ARBA00023125"/>
    </source>
</evidence>
<sequence>MIAVRGRREAVHVLIRIQASPVVSRFSTMPIPDRSGRFAVNHDDGFRLRRTLRNRGVTARPFAALSGASKRERQENLMRSINRLTILGHIGNVKTFGKVTKVSVATNRNWTDAKGRKQERCDWVPVTILDEAQARWVADNASKGDRIYVEARVGETSYGEGEDRKFTVDIIATTFNVMAGREAA</sequence>
<dbReference type="CDD" id="cd04496">
    <property type="entry name" value="SSB_OBF"/>
    <property type="match status" value="1"/>
</dbReference>
<dbReference type="EMBL" id="AATP01000012">
    <property type="protein sequence ID" value="EAU39837.1"/>
    <property type="molecule type" value="Genomic_DNA"/>
</dbReference>
<name>Q0FXP6_9HYPH</name>
<keyword evidence="4" id="KW-1185">Reference proteome</keyword>
<comment type="caution">
    <text evidence="3">The sequence shown here is derived from an EMBL/GenBank/DDBJ whole genome shotgun (WGS) entry which is preliminary data.</text>
</comment>
<dbReference type="SUPFAM" id="SSF50249">
    <property type="entry name" value="Nucleic acid-binding proteins"/>
    <property type="match status" value="1"/>
</dbReference>
<evidence type="ECO:0000313" key="3">
    <source>
        <dbReference type="EMBL" id="EAU39837.1"/>
    </source>
</evidence>
<protein>
    <submittedName>
        <fullName evidence="3">Single-strand DNA binding protein</fullName>
    </submittedName>
</protein>
<dbReference type="Gene3D" id="2.40.50.140">
    <property type="entry name" value="Nucleic acid-binding proteins"/>
    <property type="match status" value="1"/>
</dbReference>
<gene>
    <name evidence="3" type="ORF">FP2506_00445</name>
</gene>
<dbReference type="PROSITE" id="PS50935">
    <property type="entry name" value="SSB"/>
    <property type="match status" value="1"/>
</dbReference>
<dbReference type="AlphaFoldDB" id="Q0FXP6"/>
<dbReference type="eggNOG" id="COG0629">
    <property type="taxonomic scope" value="Bacteria"/>
</dbReference>
<dbReference type="Proteomes" id="UP000004310">
    <property type="component" value="Unassembled WGS sequence"/>
</dbReference>
<dbReference type="STRING" id="217511.GCA_001463845_03257"/>
<organism evidence="3 4">
    <name type="scientific">Fulvimarina pelagi HTCC2506</name>
    <dbReference type="NCBI Taxonomy" id="314231"/>
    <lineage>
        <taxon>Bacteria</taxon>
        <taxon>Pseudomonadati</taxon>
        <taxon>Pseudomonadota</taxon>
        <taxon>Alphaproteobacteria</taxon>
        <taxon>Hyphomicrobiales</taxon>
        <taxon>Aurantimonadaceae</taxon>
        <taxon>Fulvimarina</taxon>
    </lineage>
</organism>
<dbReference type="GO" id="GO:0003697">
    <property type="term" value="F:single-stranded DNA binding"/>
    <property type="evidence" value="ECO:0007669"/>
    <property type="project" value="InterPro"/>
</dbReference>
<dbReference type="Pfam" id="PF00436">
    <property type="entry name" value="SSB"/>
    <property type="match status" value="1"/>
</dbReference>
<dbReference type="InterPro" id="IPR000424">
    <property type="entry name" value="Primosome_PriB/ssb"/>
</dbReference>